<evidence type="ECO:0000313" key="2">
    <source>
        <dbReference type="Proteomes" id="UP001605036"/>
    </source>
</evidence>
<protein>
    <submittedName>
        <fullName evidence="1">Uncharacterized protein</fullName>
    </submittedName>
</protein>
<comment type="caution">
    <text evidence="1">The sequence shown here is derived from an EMBL/GenBank/DDBJ whole genome shotgun (WGS) entry which is preliminary data.</text>
</comment>
<organism evidence="1 2">
    <name type="scientific">Riccia fluitans</name>
    <dbReference type="NCBI Taxonomy" id="41844"/>
    <lineage>
        <taxon>Eukaryota</taxon>
        <taxon>Viridiplantae</taxon>
        <taxon>Streptophyta</taxon>
        <taxon>Embryophyta</taxon>
        <taxon>Marchantiophyta</taxon>
        <taxon>Marchantiopsida</taxon>
        <taxon>Marchantiidae</taxon>
        <taxon>Marchantiales</taxon>
        <taxon>Ricciaceae</taxon>
        <taxon>Riccia</taxon>
    </lineage>
</organism>
<dbReference type="EMBL" id="JBHFFA010000008">
    <property type="protein sequence ID" value="KAL2610038.1"/>
    <property type="molecule type" value="Genomic_DNA"/>
</dbReference>
<evidence type="ECO:0000313" key="1">
    <source>
        <dbReference type="EMBL" id="KAL2610038.1"/>
    </source>
</evidence>
<dbReference type="Proteomes" id="UP001605036">
    <property type="component" value="Unassembled WGS sequence"/>
</dbReference>
<accession>A0ABD1XMU8</accession>
<dbReference type="AlphaFoldDB" id="A0ABD1XMU8"/>
<proteinExistence type="predicted"/>
<reference evidence="1 2" key="1">
    <citation type="submission" date="2024-09" db="EMBL/GenBank/DDBJ databases">
        <title>Chromosome-scale assembly of Riccia fluitans.</title>
        <authorList>
            <person name="Paukszto L."/>
            <person name="Sawicki J."/>
            <person name="Karawczyk K."/>
            <person name="Piernik-Szablinska J."/>
            <person name="Szczecinska M."/>
            <person name="Mazdziarz M."/>
        </authorList>
    </citation>
    <scope>NUCLEOTIDE SEQUENCE [LARGE SCALE GENOMIC DNA]</scope>
    <source>
        <strain evidence="1">Rf_01</strain>
        <tissue evidence="1">Aerial parts of the thallus</tissue>
    </source>
</reference>
<gene>
    <name evidence="1" type="ORF">R1flu_028611</name>
</gene>
<sequence>MLCEGFTFSHIEKGLLSAIVEKIELRNNRGRLSELWDYGAGHVVVTSVRCRIRVCFVEASGLPFCVAVSVVVYQAPETDRLSRGMKVKHLVQLVSLTVLFTWLLYQLNSSHNVKIAHLRTRVDDFADDAAVFDEPNNLVANADDQLDTEFADSE</sequence>
<keyword evidence="2" id="KW-1185">Reference proteome</keyword>
<name>A0ABD1XMU8_9MARC</name>